<feature type="transmembrane region" description="Helical" evidence="1">
    <location>
        <begin position="283"/>
        <end position="309"/>
    </location>
</feature>
<evidence type="ECO:0000313" key="2">
    <source>
        <dbReference type="EMBL" id="KAF4449599.1"/>
    </source>
</evidence>
<protein>
    <submittedName>
        <fullName evidence="2">Uncharacterized protein</fullName>
    </submittedName>
</protein>
<reference evidence="2" key="1">
    <citation type="submission" date="2020-01" db="EMBL/GenBank/DDBJ databases">
        <title>Identification and distribution of gene clusters putatively required for synthesis of sphingolipid metabolism inhibitors in phylogenetically diverse species of the filamentous fungus Fusarium.</title>
        <authorList>
            <person name="Kim H.-S."/>
            <person name="Busman M."/>
            <person name="Brown D.W."/>
            <person name="Divon H."/>
            <person name="Uhlig S."/>
            <person name="Proctor R.H."/>
        </authorList>
    </citation>
    <scope>NUCLEOTIDE SEQUENCE</scope>
    <source>
        <strain evidence="2">NRRL 53441</strain>
    </source>
</reference>
<name>A0A8H4KH57_9HYPO</name>
<proteinExistence type="predicted"/>
<dbReference type="Proteomes" id="UP000605986">
    <property type="component" value="Unassembled WGS sequence"/>
</dbReference>
<keyword evidence="1" id="KW-1133">Transmembrane helix</keyword>
<gene>
    <name evidence="2" type="ORF">F53441_7166</name>
</gene>
<organism evidence="2 3">
    <name type="scientific">Fusarium austroafricanum</name>
    <dbReference type="NCBI Taxonomy" id="2364996"/>
    <lineage>
        <taxon>Eukaryota</taxon>
        <taxon>Fungi</taxon>
        <taxon>Dikarya</taxon>
        <taxon>Ascomycota</taxon>
        <taxon>Pezizomycotina</taxon>
        <taxon>Sordariomycetes</taxon>
        <taxon>Hypocreomycetidae</taxon>
        <taxon>Hypocreales</taxon>
        <taxon>Nectriaceae</taxon>
        <taxon>Fusarium</taxon>
        <taxon>Fusarium concolor species complex</taxon>
    </lineage>
</organism>
<dbReference type="EMBL" id="JAADJG010000278">
    <property type="protein sequence ID" value="KAF4449599.1"/>
    <property type="molecule type" value="Genomic_DNA"/>
</dbReference>
<keyword evidence="1" id="KW-0812">Transmembrane</keyword>
<keyword evidence="1" id="KW-0472">Membrane</keyword>
<dbReference type="OrthoDB" id="5428040at2759"/>
<sequence length="383" mass="43921">MDTTFRIDNKNVCKMLTLDDPKYGWSIPMCFVDDFDFDYLIPKYLRSGDDVKNNLTTGDKYNFWPVLLLNSSIHEDDYLPLKVQMHNLTFKMEDGSLWSKGYDTNGSVALSASVCNYNINAPQMYNVTISGSGILSEPEPDKVNDIRLQLDTKYHPGEYSKRGILELNISKINMLIYTDLLGDDAFEIERLFQSVNIFLPNESKIGWCMALSSGANYMVWMPNPYHVSLFQNMIQKDADPAPAVNALMTRLYQMTYYDRMDHYSLEFPVTTVNTTNRLMPLRWTGLIIVLVLIATHLGLVFMTMTLFVLETKTSALGIAWHTLAQTVRMTNVVETADMMLDKEIKKQIKATGRDKEVYTISRSTEVWRVDVQLCWNSGRTSEI</sequence>
<comment type="caution">
    <text evidence="2">The sequence shown here is derived from an EMBL/GenBank/DDBJ whole genome shotgun (WGS) entry which is preliminary data.</text>
</comment>
<evidence type="ECO:0000256" key="1">
    <source>
        <dbReference type="SAM" id="Phobius"/>
    </source>
</evidence>
<accession>A0A8H4KH57</accession>
<keyword evidence="3" id="KW-1185">Reference proteome</keyword>
<evidence type="ECO:0000313" key="3">
    <source>
        <dbReference type="Proteomes" id="UP000605986"/>
    </source>
</evidence>
<dbReference type="AlphaFoldDB" id="A0A8H4KH57"/>